<dbReference type="InterPro" id="IPR052020">
    <property type="entry name" value="Cyclic_di-GMP/3'3'-cGAMP_PDE"/>
</dbReference>
<protein>
    <submittedName>
        <fullName evidence="2">Metal dependent phosphohydrolase</fullName>
    </submittedName>
</protein>
<evidence type="ECO:0000259" key="1">
    <source>
        <dbReference type="Pfam" id="PF01966"/>
    </source>
</evidence>
<dbReference type="CDD" id="cd00077">
    <property type="entry name" value="HDc"/>
    <property type="match status" value="1"/>
</dbReference>
<accession>A0A7H4PME2</accession>
<feature type="domain" description="HD" evidence="1">
    <location>
        <begin position="63"/>
        <end position="174"/>
    </location>
</feature>
<dbReference type="PANTHER" id="PTHR45228">
    <property type="entry name" value="CYCLIC DI-GMP PHOSPHODIESTERASE TM_0186-RELATED"/>
    <property type="match status" value="1"/>
</dbReference>
<dbReference type="Proteomes" id="UP000254863">
    <property type="component" value="Unassembled WGS sequence"/>
</dbReference>
<dbReference type="EMBL" id="UGMS01000004">
    <property type="protein sequence ID" value="STW79565.1"/>
    <property type="molecule type" value="Genomic_DNA"/>
</dbReference>
<evidence type="ECO:0000313" key="3">
    <source>
        <dbReference type="Proteomes" id="UP000254863"/>
    </source>
</evidence>
<dbReference type="SUPFAM" id="SSF109604">
    <property type="entry name" value="HD-domain/PDEase-like"/>
    <property type="match status" value="2"/>
</dbReference>
<reference evidence="2 3" key="1">
    <citation type="submission" date="2018-06" db="EMBL/GenBank/DDBJ databases">
        <authorList>
            <consortium name="Pathogen Informatics"/>
            <person name="Doyle S."/>
        </authorList>
    </citation>
    <scope>NUCLEOTIDE SEQUENCE [LARGE SCALE GENOMIC DNA]</scope>
    <source>
        <strain evidence="2 3">NCTC11685</strain>
    </source>
</reference>
<keyword evidence="2" id="KW-0378">Hydrolase</keyword>
<dbReference type="Gene3D" id="1.10.3210.10">
    <property type="entry name" value="Hypothetical protein af1432"/>
    <property type="match status" value="1"/>
</dbReference>
<dbReference type="InterPro" id="IPR003607">
    <property type="entry name" value="HD/PDEase_dom"/>
</dbReference>
<sequence length="441" mass="49629">MMILFYSVTKRSHNMVASVKKQSLIEIYLINFNYKDIMTIHLLPTLASIANIIDMINPRLNLHHVRTAFIASHLANLVNFSAAQRRKTILAALIHDVGGLNEKSRLEPLNYIDNEHNNHALIGSELLNRIPLFRPLNRIVRYHHTRWRNGLGHYIEGERVPEESHLLFFADRLDVLYCEHRTDHSAFLSNKLVDIVAAGANILYKQEYIQAFRTLSADGHFWSVMASTDYRDYINAISGVHNDTLSLHNLRDIAELVSFIIDQFSQQTPWHSAAVGHIAGYLATKIEMSATQALKVEIGGLLHNISCLDHSPQSKRVGASDNARHTLYPIEGIDDISEWMSIQNGPAPLQLHEEILKPEAVLIAVSRRVVHALNGPKAEEKSLAQLIKNNPGRGNSPVYVIPDCPIFPTDYPGLSCNRWRNTGVNESHCATHAFPLEAKPA</sequence>
<dbReference type="GO" id="GO:0016787">
    <property type="term" value="F:hydrolase activity"/>
    <property type="evidence" value="ECO:0007669"/>
    <property type="project" value="UniProtKB-KW"/>
</dbReference>
<evidence type="ECO:0000313" key="2">
    <source>
        <dbReference type="EMBL" id="STW79565.1"/>
    </source>
</evidence>
<gene>
    <name evidence="2" type="ORF">NCTC11685_06896</name>
</gene>
<name>A0A7H4PME2_9ENTR</name>
<comment type="caution">
    <text evidence="2">The sequence shown here is derived from an EMBL/GenBank/DDBJ whole genome shotgun (WGS) entry which is preliminary data.</text>
</comment>
<proteinExistence type="predicted"/>
<dbReference type="InterPro" id="IPR006674">
    <property type="entry name" value="HD_domain"/>
</dbReference>
<dbReference type="Pfam" id="PF01966">
    <property type="entry name" value="HD"/>
    <property type="match status" value="1"/>
</dbReference>
<dbReference type="AlphaFoldDB" id="A0A7H4PME2"/>
<organism evidence="2 3">
    <name type="scientific">Klebsiella michiganensis</name>
    <dbReference type="NCBI Taxonomy" id="1134687"/>
    <lineage>
        <taxon>Bacteria</taxon>
        <taxon>Pseudomonadati</taxon>
        <taxon>Pseudomonadota</taxon>
        <taxon>Gammaproteobacteria</taxon>
        <taxon>Enterobacterales</taxon>
        <taxon>Enterobacteriaceae</taxon>
        <taxon>Klebsiella/Raoultella group</taxon>
        <taxon>Klebsiella</taxon>
    </lineage>
</organism>